<name>A0AAV2YFA5_9STRA</name>
<sequence>MKSCVKRARKHKDRVFSLHGRKANGSGSVLKRDLHRGGHLNARIERRKQLLRNGLIADPAPSATQNVLNVVTAMPPQ</sequence>
<comment type="caution">
    <text evidence="1">The sequence shown here is derived from an EMBL/GenBank/DDBJ whole genome shotgun (WGS) entry which is preliminary data.</text>
</comment>
<proteinExistence type="predicted"/>
<accession>A0AAV2YFA5</accession>
<evidence type="ECO:0000313" key="2">
    <source>
        <dbReference type="Proteomes" id="UP001146120"/>
    </source>
</evidence>
<keyword evidence="2" id="KW-1185">Reference proteome</keyword>
<reference evidence="1" key="2">
    <citation type="journal article" date="2023" name="Microbiol Resour">
        <title>Decontamination and Annotation of the Draft Genome Sequence of the Oomycete Lagenidium giganteum ARSEF 373.</title>
        <authorList>
            <person name="Morgan W.R."/>
            <person name="Tartar A."/>
        </authorList>
    </citation>
    <scope>NUCLEOTIDE SEQUENCE</scope>
    <source>
        <strain evidence="1">ARSEF 373</strain>
    </source>
</reference>
<dbReference type="AlphaFoldDB" id="A0AAV2YFA5"/>
<protein>
    <submittedName>
        <fullName evidence="1">Uncharacterized protein</fullName>
    </submittedName>
</protein>
<dbReference type="Proteomes" id="UP001146120">
    <property type="component" value="Unassembled WGS sequence"/>
</dbReference>
<organism evidence="1 2">
    <name type="scientific">Lagenidium giganteum</name>
    <dbReference type="NCBI Taxonomy" id="4803"/>
    <lineage>
        <taxon>Eukaryota</taxon>
        <taxon>Sar</taxon>
        <taxon>Stramenopiles</taxon>
        <taxon>Oomycota</taxon>
        <taxon>Peronosporomycetes</taxon>
        <taxon>Pythiales</taxon>
        <taxon>Pythiaceae</taxon>
    </lineage>
</organism>
<reference evidence="1" key="1">
    <citation type="submission" date="2022-11" db="EMBL/GenBank/DDBJ databases">
        <authorList>
            <person name="Morgan W.R."/>
            <person name="Tartar A."/>
        </authorList>
    </citation>
    <scope>NUCLEOTIDE SEQUENCE</scope>
    <source>
        <strain evidence="1">ARSEF 373</strain>
    </source>
</reference>
<evidence type="ECO:0000313" key="1">
    <source>
        <dbReference type="EMBL" id="DAZ92881.1"/>
    </source>
</evidence>
<dbReference type="EMBL" id="DAKRPA010000370">
    <property type="protein sequence ID" value="DAZ92881.1"/>
    <property type="molecule type" value="Genomic_DNA"/>
</dbReference>
<gene>
    <name evidence="1" type="ORF">N0F65_011715</name>
</gene>